<feature type="transmembrane region" description="Helical" evidence="3">
    <location>
        <begin position="430"/>
        <end position="450"/>
    </location>
</feature>
<dbReference type="Pfam" id="PF06165">
    <property type="entry name" value="GH94_b-supersand"/>
    <property type="match status" value="2"/>
</dbReference>
<organism evidence="7 8">
    <name type="scientific">Tanticharoenia sakaeratensis NBRC 103193</name>
    <dbReference type="NCBI Taxonomy" id="1231623"/>
    <lineage>
        <taxon>Bacteria</taxon>
        <taxon>Pseudomonadati</taxon>
        <taxon>Pseudomonadota</taxon>
        <taxon>Alphaproteobacteria</taxon>
        <taxon>Acetobacterales</taxon>
        <taxon>Acetobacteraceae</taxon>
        <taxon>Tanticharoenia</taxon>
    </lineage>
</organism>
<comment type="caution">
    <text evidence="7">The sequence shown here is derived from an EMBL/GenBank/DDBJ whole genome shotgun (WGS) entry which is preliminary data.</text>
</comment>
<gene>
    <name evidence="7" type="ORF">Tasa_015_028</name>
</gene>
<dbReference type="InterPro" id="IPR008928">
    <property type="entry name" value="6-hairpin_glycosidase_sf"/>
</dbReference>
<evidence type="ECO:0000259" key="4">
    <source>
        <dbReference type="Pfam" id="PF06165"/>
    </source>
</evidence>
<dbReference type="GO" id="GO:0016757">
    <property type="term" value="F:glycosyltransferase activity"/>
    <property type="evidence" value="ECO:0007669"/>
    <property type="project" value="UniProtKB-KW"/>
</dbReference>
<dbReference type="InterPro" id="IPR037820">
    <property type="entry name" value="GH94N_NdvB"/>
</dbReference>
<feature type="domain" description="Glycoamylase-like" evidence="5">
    <location>
        <begin position="1328"/>
        <end position="1535"/>
    </location>
</feature>
<dbReference type="InterPro" id="IPR033432">
    <property type="entry name" value="GH94_catalytic"/>
</dbReference>
<dbReference type="GO" id="GO:0005975">
    <property type="term" value="P:carbohydrate metabolic process"/>
    <property type="evidence" value="ECO:0007669"/>
    <property type="project" value="InterPro"/>
</dbReference>
<dbReference type="InterPro" id="IPR012341">
    <property type="entry name" value="6hp_glycosidase-like_sf"/>
</dbReference>
<keyword evidence="1" id="KW-0328">Glycosyltransferase</keyword>
<dbReference type="Gene3D" id="1.50.10.10">
    <property type="match status" value="1"/>
</dbReference>
<dbReference type="PANTHER" id="PTHR37469:SF2">
    <property type="entry name" value="CELLOBIONIC ACID PHOSPHORYLASE"/>
    <property type="match status" value="1"/>
</dbReference>
<evidence type="ECO:0000256" key="3">
    <source>
        <dbReference type="SAM" id="Phobius"/>
    </source>
</evidence>
<dbReference type="Gene3D" id="1.50.10.140">
    <property type="match status" value="2"/>
</dbReference>
<dbReference type="STRING" id="1231623.Tasa_015_028"/>
<sequence>MGGYAAFLTKANRASRTSHHGWVASISGRLQKDTPDLAWQNDESLVKSEIFGMERLEAHARSLAAAQTLAVPTGRHNRPLSKRLSNNRAFLRNADARISEAIALGSTLTPAAQWLADNYTLIDMQIRETDLDLPPRFYARLPKLADGPFSGLPRVFGVAWAYIAHTDSHVLPETLYNYLLAYQSVVPLGVGELWAVSITLRIVLIENLRRVVGGIMRHNASKDNADRLADELGLHRKDTPGAISGLLETIDPDIFDHAFAAQLSHRLRGLDPEKDPALVWLEQRLVDHGATIESAVRADLQEQGAFNATIRNIITSLRLIGSLDWTEAFDRVCPINLVLAEFESFTQATFASRDLYYKAVEELAYGSTFSEMTVAELAVTMAHTAKADASSDARRTDPGYYLLMAGRAELEMVIGYRLPWRHMAGRHLRAAGIAGYCAAVIVLTMLFLGITTAMSWQHPSAGLLILVIVLASIPLSDAAVALVNRMALKTFHATMLPGFAFRDGIPDHLRTMVVIPALLTTRDTIDDLVARLELHHLSTREDAVHFALLTDWTDHNGPNAPADDTLLDLAKQGVARLNSKYGPAPGGVRFHLLHRSRVWSESERVWMGWERKRGKLHEFNRLLRGASDTTFLTPDHPLPASVQYVVTLDADTRLPLETIHRLIGKMSHPLNAPVFDQASSRVCEGYAILQPRVTPSLPIGHESTLFQRVFASIRGIDGYSAAVSDLYQDMFGEGSYAGKGIYHVDAFEAALSGRVPDSTLLSHDLFEGIFARAGLVTDIEVVEEFPGDYLVAAQRGHRWTRGDWQLLPWLVGGLFRRDPTPRERFSGIAQWKMLDNLRRTLCPPLRLLALLATWLLPFHAAVVWTIAVLLAMSVPTFLPVLPELLPRRDWITWNSYLRGLSAVAREAAIMTSLNIVFMVHQAHLMADAIWRTLVRVFLTRQHMLQWVPAAQIQGPRRSTLAGYYFRMAAVPVLVVAIIVIVAINAPENLLPCGMLSLPWLLSPALAMWASRTPVIAARTRPSRTDIRTLRMTARRTWRFFETFVTPEDHMLPPDNFQEEPAPVLAHRTSPTNIGLYLLCAASAHDFGWAGLVDTVQRLEETFATLERMPRYRGHFYNWYATDDLKPLDPVYISSVDSGNLAGHLIALSRACQDWSAEPQQTGEWREGAVDALNIAMTNLTFQNGVRLPNDGSGRRLLRLLAALKGAIMSTPDDALPPALEDLCRKARTVEDFVTVSDAAHHSDSAKARASDRLFWILAPRRTIESRIRDLDPQLHSTLAERFAVLARKAAAMAHEMDFRFLCNQSRHLLSIGYVVSEDACDVSCYDLLASEARLAVFFAIAKGDMTARDWFKLGRTMTPAGNGAALISWSGSMFEYLMPSLVMRAPIGSLLEQTNALIVERQIAYGQAHHRPWGVSESAYNLRDLDYTYQYSNFGVPGLGLKRGLGLNLVIAPYATLLAAMVDPQQAVANLTRLERTGALGHFGFYEALDFTRERIPDGSDVAIVRAYMAHHQGMSILAAADAVMNGIMRARFHDDPVIASAELLLQERAPRAGAVARPLPSESESRPQAVYPTTAPAGRFLNSADTPEPVTHLLSNGRYSVMLTAAGSGYSRWNGQAVTRWREDLTRDDHGSYLFMKNRRTGSIWSAGLQPCDKRPDTYGVAFHEDRADFVRQDDAIITTLEIRVSAEDDAEVRVVSLLNTGSEAAELDVTSYIELALLAQNADLAHPAFTKLFVQTEYMPQARALIATRRKRMSDEPEIWAAHLIVTPGPIEIETDRARFIGRGRDLSRALTITDDTALSGSTGTVLDPIFSIRTRISVRAGSTVHVAFWTMTASSRAALLDMIDTHADQAALERVRTLSWTQAQVQLRHLDIMPPTAELFQRLASHILYAGPSLRRESGAMSRGAGAQSLLWEQGISGDLPILVLRVGKNSNMDTVRTLLLAHEYFRLKLLAADFVILNEQPTSYLQELQTSLEQMIHAVPRAGEAAGAVRVLRTDLVSSAARSMILSTARVVLTADQSLLQQLDQAERSDMHPPVSPAPRVDHPASAFALPAMQDLEFFNGHGGFADDGAEYVVVLRPGQTTPAPWVNVIANDTFGFQVSADGSGYTWSGNSRDHQITPWSNDPVCDRAGEVFYLRDENTGTLWCPAAAVRRDRNATYVTHHGRGYSRQERVAHGIASTLLQYVPPADPIKITRLALHNHSSQPRTLSVTAYVEWVLGAARGSTAPFTVTELDEETGTLFARNSWDATYGGCVAFADIGGYLTAVSGDRTHFLGRNGTTENPAAFSRPDGVKGQTGAGLDPCGVLQTIVTLPPGGKVEVLFLLGEGASADAARALVARYRTIDLDAVLNTVQEHWRHVTDMIQVRTPDRSMDLMLNGWLLYQTLSSRVQARAGFYQASGAYGFRDQLQDGMALALSCPERVRGHLLRAAGQQFIEGDVQHWWLPQTGAGVRTHISDDRAWLAYAVAHYITTTGDAGILDEVVNFLEAPALPISEHDRFAIPATSVETGSLFEHCARALDHSMAVGAHGLPLMGTGDWNDGMNRVGEQGRGESIWLGWFLHAALHAFIPLAQARRESARARAWQDHASALVTALETTWDGDWYLRAYFDGGTPLGSRLDTECQIDAIAQSWAVLSKAASPERAEHAMRSVLARLSRPKDKLVLVLSPPFDTASPDPGYIRGYPPGIRENGGQYTHAALWTVMAVASLGDGDRAQALFHTLNPVNHARTPEEVARYHLEPYVVAADIYSTEPHVGRGGWSWYTGSAGWMQRVGTEFILGIQIRGDSLLIDPCIPRGWPDFEATIRWRRTSYHVSVFNPMHVCRGVSQIKLDGNALSVTNIVNLVDDGGRHEVDVQLGGRLQAAAAL</sequence>
<dbReference type="RefSeq" id="WP_048848573.1">
    <property type="nucleotide sequence ID" value="NZ_BALE01000015.1"/>
</dbReference>
<protein>
    <submittedName>
        <fullName evidence="7">Protein ndvB</fullName>
    </submittedName>
</protein>
<keyword evidence="3" id="KW-0812">Transmembrane</keyword>
<dbReference type="OrthoDB" id="9769991at2"/>
<dbReference type="SUPFAM" id="SSF48208">
    <property type="entry name" value="Six-hairpin glycosidases"/>
    <property type="match status" value="1"/>
</dbReference>
<dbReference type="PANTHER" id="PTHR37469">
    <property type="entry name" value="CELLOBIONIC ACID PHOSPHORYLASE-RELATED"/>
    <property type="match status" value="1"/>
</dbReference>
<feature type="domain" description="Glycosyl hydrolase 94 catalytic" evidence="6">
    <location>
        <begin position="2358"/>
        <end position="2781"/>
    </location>
</feature>
<reference evidence="7 8" key="1">
    <citation type="submission" date="2012-10" db="EMBL/GenBank/DDBJ databases">
        <title>Genome sequencing of Tanticharoenia sakaeratensis NBRC 103193.</title>
        <authorList>
            <person name="Azuma Y."/>
            <person name="Hadano H."/>
            <person name="Hirakawa H."/>
            <person name="Matsushita K."/>
        </authorList>
    </citation>
    <scope>NUCLEOTIDE SEQUENCE [LARGE SCALE GENOMIC DNA]</scope>
    <source>
        <strain evidence="7 8">NBRC 103193</strain>
    </source>
</reference>
<keyword evidence="3" id="KW-1133">Transmembrane helix</keyword>
<evidence type="ECO:0000259" key="6">
    <source>
        <dbReference type="Pfam" id="PF17167"/>
    </source>
</evidence>
<name>A0A0D6MK39_9PROT</name>
<evidence type="ECO:0000259" key="5">
    <source>
        <dbReference type="Pfam" id="PF10091"/>
    </source>
</evidence>
<proteinExistence type="predicted"/>
<dbReference type="Pfam" id="PF17167">
    <property type="entry name" value="Glyco_hydro_94"/>
    <property type="match status" value="1"/>
</dbReference>
<dbReference type="InterPro" id="IPR052047">
    <property type="entry name" value="GH94_Enzymes"/>
</dbReference>
<dbReference type="SMART" id="SM01068">
    <property type="entry name" value="CBM_X"/>
    <property type="match status" value="2"/>
</dbReference>
<feature type="transmembrane region" description="Helical" evidence="3">
    <location>
        <begin position="847"/>
        <end position="872"/>
    </location>
</feature>
<accession>A0A0D6MK39</accession>
<dbReference type="CDD" id="cd11756">
    <property type="entry name" value="GH94N_ChvB_NdvB_1_like"/>
    <property type="match status" value="1"/>
</dbReference>
<dbReference type="EMBL" id="BALE01000015">
    <property type="protein sequence ID" value="GAN54039.1"/>
    <property type="molecule type" value="Genomic_DNA"/>
</dbReference>
<dbReference type="CDD" id="cd11753">
    <property type="entry name" value="GH94N_ChvB_NdvB_2_like"/>
    <property type="match status" value="1"/>
</dbReference>
<dbReference type="Gene3D" id="2.60.420.10">
    <property type="entry name" value="Maltose phosphorylase, domain 3"/>
    <property type="match status" value="1"/>
</dbReference>
<feature type="transmembrane region" description="Helical" evidence="3">
    <location>
        <begin position="462"/>
        <end position="483"/>
    </location>
</feature>
<keyword evidence="3" id="KW-0472">Membrane</keyword>
<keyword evidence="2" id="KW-0808">Transferase</keyword>
<feature type="transmembrane region" description="Helical" evidence="3">
    <location>
        <begin position="963"/>
        <end position="982"/>
    </location>
</feature>
<dbReference type="InterPro" id="IPR037824">
    <property type="entry name" value="GH94N_2_NdvB"/>
</dbReference>
<dbReference type="SUPFAM" id="SSF74650">
    <property type="entry name" value="Galactose mutarotase-like"/>
    <property type="match status" value="2"/>
</dbReference>
<evidence type="ECO:0000313" key="8">
    <source>
        <dbReference type="Proteomes" id="UP000032679"/>
    </source>
</evidence>
<feature type="domain" description="Glycosyl hydrolase 94 supersandwich" evidence="4">
    <location>
        <begin position="1583"/>
        <end position="1851"/>
    </location>
</feature>
<keyword evidence="8" id="KW-1185">Reference proteome</keyword>
<dbReference type="InterPro" id="IPR010383">
    <property type="entry name" value="Glyco_hydrolase_94_b-supersand"/>
</dbReference>
<dbReference type="InterPro" id="IPR019282">
    <property type="entry name" value="Glycoamylase-like_cons_dom"/>
</dbReference>
<feature type="domain" description="Glycosyl hydrolase 94 supersandwich" evidence="4">
    <location>
        <begin position="2075"/>
        <end position="2345"/>
    </location>
</feature>
<evidence type="ECO:0000256" key="2">
    <source>
        <dbReference type="ARBA" id="ARBA00022679"/>
    </source>
</evidence>
<dbReference type="Gene3D" id="2.70.98.40">
    <property type="entry name" value="Glycoside hydrolase, family 65, N-terminal domain"/>
    <property type="match status" value="2"/>
</dbReference>
<dbReference type="Proteomes" id="UP000032679">
    <property type="component" value="Unassembled WGS sequence"/>
</dbReference>
<evidence type="ECO:0000313" key="7">
    <source>
        <dbReference type="EMBL" id="GAN54039.1"/>
    </source>
</evidence>
<evidence type="ECO:0000256" key="1">
    <source>
        <dbReference type="ARBA" id="ARBA00022676"/>
    </source>
</evidence>
<dbReference type="InterPro" id="IPR011013">
    <property type="entry name" value="Gal_mutarotase_sf_dom"/>
</dbReference>
<dbReference type="InterPro" id="IPR037018">
    <property type="entry name" value="GH65_N"/>
</dbReference>
<dbReference type="GO" id="GO:0030246">
    <property type="term" value="F:carbohydrate binding"/>
    <property type="evidence" value="ECO:0007669"/>
    <property type="project" value="InterPro"/>
</dbReference>
<dbReference type="Pfam" id="PF10091">
    <property type="entry name" value="Glycoamylase"/>
    <property type="match status" value="1"/>
</dbReference>